<dbReference type="EMBL" id="JABBWE010000029">
    <property type="protein sequence ID" value="KAG1793680.1"/>
    <property type="molecule type" value="Genomic_DNA"/>
</dbReference>
<evidence type="ECO:0000313" key="2">
    <source>
        <dbReference type="Proteomes" id="UP000719766"/>
    </source>
</evidence>
<accession>A0A9P7DHH9</accession>
<keyword evidence="2" id="KW-1185">Reference proteome</keyword>
<proteinExistence type="predicted"/>
<protein>
    <submittedName>
        <fullName evidence="1">Uncharacterized protein</fullName>
    </submittedName>
</protein>
<gene>
    <name evidence="1" type="ORF">HD556DRAFT_1308519</name>
</gene>
<evidence type="ECO:0000313" key="1">
    <source>
        <dbReference type="EMBL" id="KAG1793680.1"/>
    </source>
</evidence>
<dbReference type="GeneID" id="64593915"/>
<dbReference type="RefSeq" id="XP_041160078.1">
    <property type="nucleotide sequence ID" value="XM_041300151.1"/>
</dbReference>
<comment type="caution">
    <text evidence="1">The sequence shown here is derived from an EMBL/GenBank/DDBJ whole genome shotgun (WGS) entry which is preliminary data.</text>
</comment>
<name>A0A9P7DHH9_9AGAM</name>
<organism evidence="1 2">
    <name type="scientific">Suillus plorans</name>
    <dbReference type="NCBI Taxonomy" id="116603"/>
    <lineage>
        <taxon>Eukaryota</taxon>
        <taxon>Fungi</taxon>
        <taxon>Dikarya</taxon>
        <taxon>Basidiomycota</taxon>
        <taxon>Agaricomycotina</taxon>
        <taxon>Agaricomycetes</taxon>
        <taxon>Agaricomycetidae</taxon>
        <taxon>Boletales</taxon>
        <taxon>Suillineae</taxon>
        <taxon>Suillaceae</taxon>
        <taxon>Suillus</taxon>
    </lineage>
</organism>
<dbReference type="Proteomes" id="UP000719766">
    <property type="component" value="Unassembled WGS sequence"/>
</dbReference>
<sequence length="114" mass="12844">MSFRVTPSIPSRTPTPKLTKSVSFLADQNGKPEKMSIILKPEGEAGHRGCGGYNLEKALKWDPSHFKKFKDYVHRSIDNHCNTSKSKTNQTPTALHSVEKENCMTIWGVGQWEI</sequence>
<dbReference type="AlphaFoldDB" id="A0A9P7DHH9"/>
<dbReference type="OrthoDB" id="2660310at2759"/>
<reference evidence="1" key="1">
    <citation type="journal article" date="2020" name="New Phytol.">
        <title>Comparative genomics reveals dynamic genome evolution in host specialist ectomycorrhizal fungi.</title>
        <authorList>
            <person name="Lofgren L.A."/>
            <person name="Nguyen N.H."/>
            <person name="Vilgalys R."/>
            <person name="Ruytinx J."/>
            <person name="Liao H.L."/>
            <person name="Branco S."/>
            <person name="Kuo A."/>
            <person name="LaButti K."/>
            <person name="Lipzen A."/>
            <person name="Andreopoulos W."/>
            <person name="Pangilinan J."/>
            <person name="Riley R."/>
            <person name="Hundley H."/>
            <person name="Na H."/>
            <person name="Barry K."/>
            <person name="Grigoriev I.V."/>
            <person name="Stajich J.E."/>
            <person name="Kennedy P.G."/>
        </authorList>
    </citation>
    <scope>NUCLEOTIDE SEQUENCE</scope>
    <source>
        <strain evidence="1">S12</strain>
    </source>
</reference>